<proteinExistence type="predicted"/>
<accession>A0ABV0L9S9</accession>
<sequence>MNKVEAFAANAELERLTLVDASPVVACTVDVAEGAALGFAWIARAAQRAATAGGRHATATRDIGFHPGRPALTATSPGTGLTSAQLIDLLA</sequence>
<protein>
    <submittedName>
        <fullName evidence="1">Uncharacterized protein</fullName>
    </submittedName>
</protein>
<evidence type="ECO:0000313" key="1">
    <source>
        <dbReference type="EMBL" id="MEQ0558082.1"/>
    </source>
</evidence>
<evidence type="ECO:0000313" key="2">
    <source>
        <dbReference type="Proteomes" id="UP001440984"/>
    </source>
</evidence>
<keyword evidence="2" id="KW-1185">Reference proteome</keyword>
<organism evidence="1 2">
    <name type="scientific">Amycolatopsis melonis</name>
    <dbReference type="NCBI Taxonomy" id="3156488"/>
    <lineage>
        <taxon>Bacteria</taxon>
        <taxon>Bacillati</taxon>
        <taxon>Actinomycetota</taxon>
        <taxon>Actinomycetes</taxon>
        <taxon>Pseudonocardiales</taxon>
        <taxon>Pseudonocardiaceae</taxon>
        <taxon>Amycolatopsis</taxon>
    </lineage>
</organism>
<name>A0ABV0L9S9_9PSEU</name>
<reference evidence="1 2" key="1">
    <citation type="submission" date="2024-05" db="EMBL/GenBank/DDBJ databases">
        <authorList>
            <person name="Zhao H."/>
            <person name="Xu Y."/>
            <person name="Lin S."/>
            <person name="Spain J.C."/>
            <person name="Zhou N.-Y."/>
        </authorList>
    </citation>
    <scope>NUCLEOTIDE SEQUENCE [LARGE SCALE GENOMIC DNA]</scope>
    <source>
        <strain evidence="1 2">NEAU-NG30</strain>
    </source>
</reference>
<comment type="caution">
    <text evidence="1">The sequence shown here is derived from an EMBL/GenBank/DDBJ whole genome shotgun (WGS) entry which is preliminary data.</text>
</comment>
<dbReference type="RefSeq" id="WP_348947409.1">
    <property type="nucleotide sequence ID" value="NZ_JBDZYD010000001.1"/>
</dbReference>
<dbReference type="EMBL" id="JBDZYD010000001">
    <property type="protein sequence ID" value="MEQ0558082.1"/>
    <property type="molecule type" value="Genomic_DNA"/>
</dbReference>
<dbReference type="Proteomes" id="UP001440984">
    <property type="component" value="Unassembled WGS sequence"/>
</dbReference>
<gene>
    <name evidence="1" type="ORF">ABJI51_03280</name>
</gene>